<dbReference type="SUPFAM" id="SSF55785">
    <property type="entry name" value="PYP-like sensor domain (PAS domain)"/>
    <property type="match status" value="1"/>
</dbReference>
<evidence type="ECO:0000256" key="19">
    <source>
        <dbReference type="SAM" id="Coils"/>
    </source>
</evidence>
<feature type="domain" description="HAMP" evidence="24">
    <location>
        <begin position="176"/>
        <end position="228"/>
    </location>
</feature>
<dbReference type="Pfam" id="PF00989">
    <property type="entry name" value="PAS"/>
    <property type="match status" value="1"/>
</dbReference>
<dbReference type="InterPro" id="IPR003661">
    <property type="entry name" value="HisK_dim/P_dom"/>
</dbReference>
<evidence type="ECO:0000256" key="3">
    <source>
        <dbReference type="ARBA" id="ARBA00004651"/>
    </source>
</evidence>
<dbReference type="PANTHER" id="PTHR45453">
    <property type="entry name" value="PHOSPHATE REGULON SENSOR PROTEIN PHOR"/>
    <property type="match status" value="1"/>
</dbReference>
<dbReference type="SUPFAM" id="SSF55874">
    <property type="entry name" value="ATPase domain of HSP90 chaperone/DNA topoisomerase II/histidine kinase"/>
    <property type="match status" value="1"/>
</dbReference>
<comment type="function">
    <text evidence="18">Member of the two-component regulatory system PhoR/PhoB involved in the phosphate regulon genes expression. PhoR may function as a membrane-associated protein kinase that phosphorylates PhoB in response to environmental signals.</text>
</comment>
<evidence type="ECO:0000256" key="1">
    <source>
        <dbReference type="ARBA" id="ARBA00000085"/>
    </source>
</evidence>
<evidence type="ECO:0000256" key="17">
    <source>
        <dbReference type="ARBA" id="ARBA00023136"/>
    </source>
</evidence>
<evidence type="ECO:0000256" key="4">
    <source>
        <dbReference type="ARBA" id="ARBA00012438"/>
    </source>
</evidence>
<dbReference type="InterPro" id="IPR000700">
    <property type="entry name" value="PAS-assoc_C"/>
</dbReference>
<keyword evidence="9" id="KW-0592">Phosphate transport</keyword>
<dbReference type="SMART" id="SM00387">
    <property type="entry name" value="HATPase_c"/>
    <property type="match status" value="1"/>
</dbReference>
<dbReference type="GO" id="GO:0006355">
    <property type="term" value="P:regulation of DNA-templated transcription"/>
    <property type="evidence" value="ECO:0007669"/>
    <property type="project" value="InterPro"/>
</dbReference>
<dbReference type="Gene3D" id="3.30.565.10">
    <property type="entry name" value="Histidine kinase-like ATPase, C-terminal domain"/>
    <property type="match status" value="1"/>
</dbReference>
<dbReference type="Proteomes" id="UP000253314">
    <property type="component" value="Unassembled WGS sequence"/>
</dbReference>
<evidence type="ECO:0000256" key="13">
    <source>
        <dbReference type="ARBA" id="ARBA00022777"/>
    </source>
</evidence>
<dbReference type="RefSeq" id="WP_113804196.1">
    <property type="nucleotide sequence ID" value="NZ_QOCW01000001.1"/>
</dbReference>
<dbReference type="AlphaFoldDB" id="A0A366Y4Z8"/>
<evidence type="ECO:0000256" key="16">
    <source>
        <dbReference type="ARBA" id="ARBA00023012"/>
    </source>
</evidence>
<keyword evidence="17 20" id="KW-0472">Membrane</keyword>
<dbReference type="NCBIfam" id="TIGR02966">
    <property type="entry name" value="phoR_proteo"/>
    <property type="match status" value="1"/>
</dbReference>
<dbReference type="GO" id="GO:0006817">
    <property type="term" value="P:phosphate ion transport"/>
    <property type="evidence" value="ECO:0007669"/>
    <property type="project" value="UniProtKB-KW"/>
</dbReference>
<evidence type="ECO:0000256" key="15">
    <source>
        <dbReference type="ARBA" id="ARBA00022989"/>
    </source>
</evidence>
<feature type="coiled-coil region" evidence="19">
    <location>
        <begin position="216"/>
        <end position="243"/>
    </location>
</feature>
<dbReference type="CDD" id="cd06225">
    <property type="entry name" value="HAMP"/>
    <property type="match status" value="1"/>
</dbReference>
<comment type="subcellular location">
    <subcellularLocation>
        <location evidence="3">Cell membrane</location>
        <topology evidence="3">Multi-pass membrane protein</topology>
    </subcellularLocation>
    <subcellularLocation>
        <location evidence="2">Membrane raft</location>
        <topology evidence="2">Multi-pass membrane protein</topology>
    </subcellularLocation>
</comment>
<dbReference type="GO" id="GO:0016036">
    <property type="term" value="P:cellular response to phosphate starvation"/>
    <property type="evidence" value="ECO:0007669"/>
    <property type="project" value="TreeGrafter"/>
</dbReference>
<feature type="transmembrane region" description="Helical" evidence="20">
    <location>
        <begin position="152"/>
        <end position="172"/>
    </location>
</feature>
<proteinExistence type="predicted"/>
<feature type="domain" description="Histidine kinase" evidence="21">
    <location>
        <begin position="358"/>
        <end position="575"/>
    </location>
</feature>
<dbReference type="InterPro" id="IPR003594">
    <property type="entry name" value="HATPase_dom"/>
</dbReference>
<gene>
    <name evidence="25" type="primary">phoR</name>
    <name evidence="25" type="ORF">DS031_01730</name>
</gene>
<evidence type="ECO:0000259" key="22">
    <source>
        <dbReference type="PROSITE" id="PS50112"/>
    </source>
</evidence>
<dbReference type="Pfam" id="PF02518">
    <property type="entry name" value="HATPase_c"/>
    <property type="match status" value="1"/>
</dbReference>
<keyword evidence="19" id="KW-0175">Coiled coil</keyword>
<evidence type="ECO:0000313" key="25">
    <source>
        <dbReference type="EMBL" id="RBW71493.1"/>
    </source>
</evidence>
<comment type="catalytic activity">
    <reaction evidence="1">
        <text>ATP + protein L-histidine = ADP + protein N-phospho-L-histidine.</text>
        <dbReference type="EC" id="2.7.13.3"/>
    </reaction>
</comment>
<keyword evidence="10" id="KW-0808">Transferase</keyword>
<dbReference type="NCBIfam" id="NF046044">
    <property type="entry name" value="PnpS"/>
    <property type="match status" value="1"/>
</dbReference>
<dbReference type="Gene3D" id="1.10.287.130">
    <property type="match status" value="1"/>
</dbReference>
<keyword evidence="7" id="KW-1003">Cell membrane</keyword>
<keyword evidence="11 20" id="KW-0812">Transmembrane</keyword>
<dbReference type="PANTHER" id="PTHR45453:SF1">
    <property type="entry name" value="PHOSPHATE REGULON SENSOR PROTEIN PHOR"/>
    <property type="match status" value="1"/>
</dbReference>
<dbReference type="InterPro" id="IPR014310">
    <property type="entry name" value="Sig_transdc_His_kinase_PhoR"/>
</dbReference>
<dbReference type="SUPFAM" id="SSF47384">
    <property type="entry name" value="Homodimeric domain of signal transducing histidine kinase"/>
    <property type="match status" value="1"/>
</dbReference>
<evidence type="ECO:0000259" key="23">
    <source>
        <dbReference type="PROSITE" id="PS50113"/>
    </source>
</evidence>
<name>A0A366Y4Z8_9BACI</name>
<dbReference type="InterPro" id="IPR003660">
    <property type="entry name" value="HAMP_dom"/>
</dbReference>
<evidence type="ECO:0000256" key="2">
    <source>
        <dbReference type="ARBA" id="ARBA00004314"/>
    </source>
</evidence>
<dbReference type="InterPro" id="IPR005467">
    <property type="entry name" value="His_kinase_dom"/>
</dbReference>
<evidence type="ECO:0000256" key="11">
    <source>
        <dbReference type="ARBA" id="ARBA00022692"/>
    </source>
</evidence>
<dbReference type="SMART" id="SM00304">
    <property type="entry name" value="HAMP"/>
    <property type="match status" value="1"/>
</dbReference>
<protein>
    <recommendedName>
        <fullName evidence="5">Phosphate regulon sensor protein PhoR</fullName>
        <ecNumber evidence="4">2.7.13.3</ecNumber>
    </recommendedName>
</protein>
<dbReference type="InterPro" id="IPR035965">
    <property type="entry name" value="PAS-like_dom_sf"/>
</dbReference>
<evidence type="ECO:0000256" key="12">
    <source>
        <dbReference type="ARBA" id="ARBA00022741"/>
    </source>
</evidence>
<evidence type="ECO:0000259" key="21">
    <source>
        <dbReference type="PROSITE" id="PS50109"/>
    </source>
</evidence>
<dbReference type="InterPro" id="IPR004358">
    <property type="entry name" value="Sig_transdc_His_kin-like_C"/>
</dbReference>
<evidence type="ECO:0000259" key="24">
    <source>
        <dbReference type="PROSITE" id="PS50885"/>
    </source>
</evidence>
<feature type="domain" description="PAC" evidence="23">
    <location>
        <begin position="297"/>
        <end position="354"/>
    </location>
</feature>
<evidence type="ECO:0000256" key="7">
    <source>
        <dbReference type="ARBA" id="ARBA00022475"/>
    </source>
</evidence>
<keyword evidence="15 20" id="KW-1133">Transmembrane helix</keyword>
<keyword evidence="13 25" id="KW-0418">Kinase</keyword>
<evidence type="ECO:0000256" key="14">
    <source>
        <dbReference type="ARBA" id="ARBA00022840"/>
    </source>
</evidence>
<dbReference type="GO" id="GO:0005886">
    <property type="term" value="C:plasma membrane"/>
    <property type="evidence" value="ECO:0007669"/>
    <property type="project" value="UniProtKB-SubCell"/>
</dbReference>
<evidence type="ECO:0000256" key="5">
    <source>
        <dbReference type="ARBA" id="ARBA00019665"/>
    </source>
</evidence>
<feature type="domain" description="PAS" evidence="22">
    <location>
        <begin position="233"/>
        <end position="278"/>
    </location>
</feature>
<reference evidence="25 26" key="1">
    <citation type="submission" date="2018-07" db="EMBL/GenBank/DDBJ databases">
        <title>Lottiidibacillus patelloidae gen. nov., sp. nov., isolated from the intestinal tract of a marine limpet and the reclassification of B. taeanensis BH030017T, B. algicola KMM 3737T and B. hwajinpoensis SW-72T as genus Lottiidibacillus.</title>
        <authorList>
            <person name="Liu R."/>
            <person name="Huang Z."/>
        </authorList>
    </citation>
    <scope>NUCLEOTIDE SEQUENCE [LARGE SCALE GENOMIC DNA]</scope>
    <source>
        <strain evidence="25 26">BH030017</strain>
    </source>
</reference>
<dbReference type="Pfam" id="PF00512">
    <property type="entry name" value="HisKA"/>
    <property type="match status" value="1"/>
</dbReference>
<dbReference type="SMART" id="SM00388">
    <property type="entry name" value="HisKA"/>
    <property type="match status" value="1"/>
</dbReference>
<dbReference type="PROSITE" id="PS50885">
    <property type="entry name" value="HAMP"/>
    <property type="match status" value="1"/>
</dbReference>
<evidence type="ECO:0000313" key="26">
    <source>
        <dbReference type="Proteomes" id="UP000253314"/>
    </source>
</evidence>
<dbReference type="EMBL" id="QOCW01000001">
    <property type="protein sequence ID" value="RBW71493.1"/>
    <property type="molecule type" value="Genomic_DNA"/>
</dbReference>
<dbReference type="InterPro" id="IPR000014">
    <property type="entry name" value="PAS"/>
</dbReference>
<dbReference type="InterPro" id="IPR013767">
    <property type="entry name" value="PAS_fold"/>
</dbReference>
<dbReference type="PRINTS" id="PR00344">
    <property type="entry name" value="BCTRLSENSOR"/>
</dbReference>
<evidence type="ECO:0000256" key="6">
    <source>
        <dbReference type="ARBA" id="ARBA00022448"/>
    </source>
</evidence>
<keyword evidence="12" id="KW-0547">Nucleotide-binding</keyword>
<dbReference type="EC" id="2.7.13.3" evidence="4"/>
<dbReference type="GO" id="GO:0005524">
    <property type="term" value="F:ATP binding"/>
    <property type="evidence" value="ECO:0007669"/>
    <property type="project" value="UniProtKB-KW"/>
</dbReference>
<keyword evidence="14" id="KW-0067">ATP-binding</keyword>
<dbReference type="PROSITE" id="PS50109">
    <property type="entry name" value="HIS_KIN"/>
    <property type="match status" value="1"/>
</dbReference>
<evidence type="ECO:0000256" key="18">
    <source>
        <dbReference type="ARBA" id="ARBA00025207"/>
    </source>
</evidence>
<organism evidence="25 26">
    <name type="scientific">Bacillus taeanensis</name>
    <dbReference type="NCBI Taxonomy" id="273032"/>
    <lineage>
        <taxon>Bacteria</taxon>
        <taxon>Bacillati</taxon>
        <taxon>Bacillota</taxon>
        <taxon>Bacilli</taxon>
        <taxon>Bacillales</taxon>
        <taxon>Bacillaceae</taxon>
        <taxon>Bacillus</taxon>
    </lineage>
</organism>
<dbReference type="FunFam" id="3.30.565.10:FF:000023">
    <property type="entry name" value="PAS domain-containing sensor histidine kinase"/>
    <property type="match status" value="1"/>
</dbReference>
<feature type="transmembrane region" description="Helical" evidence="20">
    <location>
        <begin position="9"/>
        <end position="27"/>
    </location>
</feature>
<dbReference type="GO" id="GO:0004721">
    <property type="term" value="F:phosphoprotein phosphatase activity"/>
    <property type="evidence" value="ECO:0007669"/>
    <property type="project" value="TreeGrafter"/>
</dbReference>
<dbReference type="InterPro" id="IPR050351">
    <property type="entry name" value="BphY/WalK/GraS-like"/>
</dbReference>
<dbReference type="SUPFAM" id="SSF158472">
    <property type="entry name" value="HAMP domain-like"/>
    <property type="match status" value="1"/>
</dbReference>
<accession>A0A366Y4Z8</accession>
<evidence type="ECO:0000256" key="10">
    <source>
        <dbReference type="ARBA" id="ARBA00022679"/>
    </source>
</evidence>
<dbReference type="CDD" id="cd00082">
    <property type="entry name" value="HisKA"/>
    <property type="match status" value="1"/>
</dbReference>
<dbReference type="InterPro" id="IPR036890">
    <property type="entry name" value="HATPase_C_sf"/>
</dbReference>
<evidence type="ECO:0000256" key="9">
    <source>
        <dbReference type="ARBA" id="ARBA00022592"/>
    </source>
</evidence>
<keyword evidence="26" id="KW-1185">Reference proteome</keyword>
<dbReference type="Gene3D" id="6.10.340.10">
    <property type="match status" value="1"/>
</dbReference>
<comment type="caution">
    <text evidence="25">The sequence shown here is derived from an EMBL/GenBank/DDBJ whole genome shotgun (WGS) entry which is preliminary data.</text>
</comment>
<dbReference type="CDD" id="cd00075">
    <property type="entry name" value="HATPase"/>
    <property type="match status" value="1"/>
</dbReference>
<dbReference type="OrthoDB" id="9813151at2"/>
<dbReference type="PROSITE" id="PS50112">
    <property type="entry name" value="PAS"/>
    <property type="match status" value="1"/>
</dbReference>
<dbReference type="GO" id="GO:0045121">
    <property type="term" value="C:membrane raft"/>
    <property type="evidence" value="ECO:0007669"/>
    <property type="project" value="UniProtKB-SubCell"/>
</dbReference>
<dbReference type="InterPro" id="IPR036097">
    <property type="entry name" value="HisK_dim/P_sf"/>
</dbReference>
<dbReference type="GO" id="GO:0000155">
    <property type="term" value="F:phosphorelay sensor kinase activity"/>
    <property type="evidence" value="ECO:0007669"/>
    <property type="project" value="InterPro"/>
</dbReference>
<dbReference type="NCBIfam" id="TIGR00229">
    <property type="entry name" value="sensory_box"/>
    <property type="match status" value="1"/>
</dbReference>
<dbReference type="PROSITE" id="PS50113">
    <property type="entry name" value="PAC"/>
    <property type="match status" value="1"/>
</dbReference>
<evidence type="ECO:0000256" key="20">
    <source>
        <dbReference type="SAM" id="Phobius"/>
    </source>
</evidence>
<evidence type="ECO:0000256" key="8">
    <source>
        <dbReference type="ARBA" id="ARBA00022553"/>
    </source>
</evidence>
<dbReference type="Pfam" id="PF00672">
    <property type="entry name" value="HAMP"/>
    <property type="match status" value="1"/>
</dbReference>
<sequence length="576" mass="66268">MNKFRFRMLNALLIVMVITFIGVALLLENLLKSLYVNDYIEQLKREAAFVETLLHEKEWTTSHLPVLVRTLNNNQVGMVRIFLNDETMINEEGKQQKAPVELGELERLSNQKTLEKHLNNMQYTIPFTVEGEPAFLQFSLSKETVQNSYYKLRIVIFTCLSIGFIIIVIMSVRIMHRLTMPLADVTRVANELAHGNFNARTYDDQLDETGQLSESINVLARNLQEMTNSYKAQQNRLSTLIENMGSALILIDSKGYINLVNRTYKEMFKVNTSEWLNKIYYHVLSQKEIIKVIEETFMTEAQVHKQILITVNIERKHFDINSTPIIDNEGRLKGVVLVFHDITELKNLEQMRKDFVANVSHELRTPVTSLKGFAETLLDGAMEDETLRKQFLMIMLEESERLQRLIQDLLDLSKIEQKGIVLNWDVVDLKQNIEDVLVILKEKADNKELTVTFNVTGNPVILGDMYRLKQVFINLINNSITYTLKGRSIHIDLTEAEDTVIFKISDTGIGIPQEDIPRIFERFYRVDRARSRNSGGTGLGLAIVKHIVEAHEGKITVESELGNGTTFTIIFNKRKI</sequence>
<keyword evidence="16" id="KW-0902">Two-component regulatory system</keyword>
<keyword evidence="6" id="KW-0813">Transport</keyword>
<dbReference type="CDD" id="cd00130">
    <property type="entry name" value="PAS"/>
    <property type="match status" value="1"/>
</dbReference>
<dbReference type="Gene3D" id="3.30.450.20">
    <property type="entry name" value="PAS domain"/>
    <property type="match status" value="1"/>
</dbReference>
<dbReference type="FunFam" id="1.10.287.130:FF:000001">
    <property type="entry name" value="Two-component sensor histidine kinase"/>
    <property type="match status" value="1"/>
</dbReference>
<keyword evidence="8" id="KW-0597">Phosphoprotein</keyword>